<sequence length="751" mass="84949">MYRLLWVICLTVGIWTNGYAVVEDWLKNGQQAYQTGQFEEAVQQWELALSALLRDKDDSLTAIDTALQLNYAYQALGLYQSAQATLQKVFDLARQRNDAERYALVLNQLGMLLLANHETSQASELVNESLKLARPLNNPALLAQLLNNAGNVLALQQEYARALETYQESAVFAERSGDNLLLINILNNQIQLYIEQKNKNDAKVLFEKAIQINNKLPNNYDKAFNFITLGQLAQSNGDLLPAYQHYTEALSLAQKLNNNRIAAYAQGYLGELYAKEARYSEAEQLFNRAIFLAQKQSAPDLLYYWQWQKARLFREQGQTEEAIVIYQQAIETVQPIRAVLNNGYRTPSEAARQSVRQIYFELADLLLKKAESTTDTNAHKNYLTHARDTVERLKAAELQDYFQDDCVINAQQTDITSNKPLISHTAILYPIILPERLVLLITLPNDLKQTVVNINEIRLTQEVNDFRNNLVSRTNRRFFIQAQQLYDWLIRPLEADLQANSIDTIVVVPDGILRTIPLAPLFDGKQFLIERYALATTPGINLTDPKQINWQSPNVLLNGLSKGVQDFSPLPNVPEEISKLRQTLSTDQVLQDDSFLLGSLSDKLKTTPYSVIHIASHGQFDADPQKTFLLTFDGKLTIDRLEQLMRLSQWRKEPVELLTLSACQTAVGDDRAALGLAGIAIKAGARSALASLWFVDDRATADLMVTFYQQLQQGHLSRAKALQYAQVQLLKQVASQHPAYWAAFLLIGSWL</sequence>
<dbReference type="RefSeq" id="WP_002683620.1">
    <property type="nucleotide sequence ID" value="NZ_JH600070.1"/>
</dbReference>
<keyword evidence="4" id="KW-1185">Reference proteome</keyword>
<evidence type="ECO:0000313" key="3">
    <source>
        <dbReference type="EMBL" id="EIJ41578.1"/>
    </source>
</evidence>
<organism evidence="3 4">
    <name type="scientific">Beggiatoa alba B18LD</name>
    <dbReference type="NCBI Taxonomy" id="395493"/>
    <lineage>
        <taxon>Bacteria</taxon>
        <taxon>Pseudomonadati</taxon>
        <taxon>Pseudomonadota</taxon>
        <taxon>Gammaproteobacteria</taxon>
        <taxon>Thiotrichales</taxon>
        <taxon>Thiotrichaceae</taxon>
        <taxon>Beggiatoa</taxon>
    </lineage>
</organism>
<dbReference type="PANTHER" id="PTHR10098:SF112">
    <property type="entry name" value="SLR0380 PROTEIN"/>
    <property type="match status" value="1"/>
</dbReference>
<gene>
    <name evidence="3" type="ORF">BegalDRAFT_0666</name>
</gene>
<dbReference type="eggNOG" id="COG4995">
    <property type="taxonomic scope" value="Bacteria"/>
</dbReference>
<dbReference type="STRING" id="395493.BegalDRAFT_0666"/>
<dbReference type="InterPro" id="IPR019734">
    <property type="entry name" value="TPR_rpt"/>
</dbReference>
<dbReference type="Pfam" id="PF13424">
    <property type="entry name" value="TPR_12"/>
    <property type="match status" value="1"/>
</dbReference>
<evidence type="ECO:0000313" key="4">
    <source>
        <dbReference type="Proteomes" id="UP000005744"/>
    </source>
</evidence>
<dbReference type="HOGENOM" id="CLU_002404_0_0_6"/>
<dbReference type="OrthoDB" id="5558589at2"/>
<dbReference type="SUPFAM" id="SSF48452">
    <property type="entry name" value="TPR-like"/>
    <property type="match status" value="2"/>
</dbReference>
<dbReference type="InterPro" id="IPR024983">
    <property type="entry name" value="CHAT_dom"/>
</dbReference>
<protein>
    <recommendedName>
        <fullName evidence="2">CHAT domain-containing protein</fullName>
    </recommendedName>
</protein>
<accession>I3CD85</accession>
<dbReference type="Pfam" id="PF12770">
    <property type="entry name" value="CHAT"/>
    <property type="match status" value="1"/>
</dbReference>
<feature type="domain" description="CHAT" evidence="2">
    <location>
        <begin position="482"/>
        <end position="749"/>
    </location>
</feature>
<dbReference type="AlphaFoldDB" id="I3CD85"/>
<keyword evidence="1" id="KW-0802">TPR repeat</keyword>
<dbReference type="InterPro" id="IPR011990">
    <property type="entry name" value="TPR-like_helical_dom_sf"/>
</dbReference>
<feature type="repeat" description="TPR" evidence="1">
    <location>
        <begin position="263"/>
        <end position="296"/>
    </location>
</feature>
<dbReference type="SMART" id="SM00028">
    <property type="entry name" value="TPR"/>
    <property type="match status" value="8"/>
</dbReference>
<evidence type="ECO:0000259" key="2">
    <source>
        <dbReference type="Pfam" id="PF12770"/>
    </source>
</evidence>
<dbReference type="PANTHER" id="PTHR10098">
    <property type="entry name" value="RAPSYN-RELATED"/>
    <property type="match status" value="1"/>
</dbReference>
<dbReference type="Gene3D" id="1.25.40.10">
    <property type="entry name" value="Tetratricopeptide repeat domain"/>
    <property type="match status" value="3"/>
</dbReference>
<evidence type="ECO:0000256" key="1">
    <source>
        <dbReference type="PROSITE-ProRule" id="PRU00339"/>
    </source>
</evidence>
<dbReference type="eggNOG" id="COG0457">
    <property type="taxonomic scope" value="Bacteria"/>
</dbReference>
<name>I3CD85_9GAMM</name>
<dbReference type="Proteomes" id="UP000005744">
    <property type="component" value="Unassembled WGS sequence"/>
</dbReference>
<reference evidence="3 4" key="1">
    <citation type="submission" date="2011-11" db="EMBL/GenBank/DDBJ databases">
        <title>Improved High-Quality Draft sequence of Beggiatoa alba B18lD.</title>
        <authorList>
            <consortium name="US DOE Joint Genome Institute"/>
            <person name="Lucas S."/>
            <person name="Han J."/>
            <person name="Lapidus A."/>
            <person name="Cheng J.-F."/>
            <person name="Goodwin L."/>
            <person name="Pitluck S."/>
            <person name="Peters L."/>
            <person name="Mikhailova N."/>
            <person name="Held B."/>
            <person name="Detter J.C."/>
            <person name="Han C."/>
            <person name="Tapia R."/>
            <person name="Land M."/>
            <person name="Hauser L."/>
            <person name="Kyrpides N."/>
            <person name="Ivanova N."/>
            <person name="Pagani I."/>
            <person name="Samuel K."/>
            <person name="Teske A."/>
            <person name="Mueller J."/>
            <person name="Woyke T."/>
        </authorList>
    </citation>
    <scope>NUCLEOTIDE SEQUENCE [LARGE SCALE GENOMIC DNA]</scope>
    <source>
        <strain evidence="3 4">B18LD</strain>
    </source>
</reference>
<dbReference type="EMBL" id="JH600070">
    <property type="protein sequence ID" value="EIJ41578.1"/>
    <property type="molecule type" value="Genomic_DNA"/>
</dbReference>
<proteinExistence type="predicted"/>
<dbReference type="PROSITE" id="PS50005">
    <property type="entry name" value="TPR"/>
    <property type="match status" value="1"/>
</dbReference>
<dbReference type="Pfam" id="PF13181">
    <property type="entry name" value="TPR_8"/>
    <property type="match status" value="1"/>
</dbReference>